<feature type="region of interest" description="Disordered" evidence="1">
    <location>
        <begin position="1"/>
        <end position="36"/>
    </location>
</feature>
<reference evidence="2 3" key="4">
    <citation type="journal article" date="2011" name="BMC Genomics">
        <title>RNA-Seq improves annotation of protein-coding genes in the cucumber genome.</title>
        <authorList>
            <person name="Li Z."/>
            <person name="Zhang Z."/>
            <person name="Yan P."/>
            <person name="Huang S."/>
            <person name="Fei Z."/>
            <person name="Lin K."/>
        </authorList>
    </citation>
    <scope>NUCLEOTIDE SEQUENCE [LARGE SCALE GENOMIC DNA]</scope>
    <source>
        <strain evidence="3">cv. 9930</strain>
    </source>
</reference>
<evidence type="ECO:0000313" key="2">
    <source>
        <dbReference type="EMBL" id="KGN56415.1"/>
    </source>
</evidence>
<keyword evidence="3" id="KW-1185">Reference proteome</keyword>
<dbReference type="EMBL" id="CM002924">
    <property type="protein sequence ID" value="KGN56415.1"/>
    <property type="molecule type" value="Genomic_DNA"/>
</dbReference>
<dbReference type="PANTHER" id="PTHR34371:SF2">
    <property type="entry name" value="DUF688 FAMILY PROTEIN"/>
    <property type="match status" value="1"/>
</dbReference>
<dbReference type="Proteomes" id="UP000029981">
    <property type="component" value="Chromosome 3"/>
</dbReference>
<gene>
    <name evidence="2" type="ORF">Csa_3G119480</name>
</gene>
<evidence type="ECO:0000313" key="3">
    <source>
        <dbReference type="Proteomes" id="UP000029981"/>
    </source>
</evidence>
<dbReference type="OrthoDB" id="1934555at2759"/>
<dbReference type="AlphaFoldDB" id="A0A0A0L338"/>
<evidence type="ECO:0000256" key="1">
    <source>
        <dbReference type="SAM" id="MobiDB-lite"/>
    </source>
</evidence>
<dbReference type="PANTHER" id="PTHR34371">
    <property type="entry name" value="OS01G0551000 PROTEIN"/>
    <property type="match status" value="1"/>
</dbReference>
<name>A0A0A0L338_CUCSA</name>
<feature type="compositionally biased region" description="Basic and acidic residues" evidence="1">
    <location>
        <begin position="20"/>
        <end position="36"/>
    </location>
</feature>
<reference evidence="2 3" key="2">
    <citation type="journal article" date="2009" name="PLoS ONE">
        <title>An integrated genetic and cytogenetic map of the cucumber genome.</title>
        <authorList>
            <person name="Ren Y."/>
            <person name="Zhang Z."/>
            <person name="Liu J."/>
            <person name="Staub J.E."/>
            <person name="Han Y."/>
            <person name="Cheng Z."/>
            <person name="Li X."/>
            <person name="Lu J."/>
            <person name="Miao H."/>
            <person name="Kang H."/>
            <person name="Xie B."/>
            <person name="Gu X."/>
            <person name="Wang X."/>
            <person name="Du Y."/>
            <person name="Jin W."/>
            <person name="Huang S."/>
        </authorList>
    </citation>
    <scope>NUCLEOTIDE SEQUENCE [LARGE SCALE GENOMIC DNA]</scope>
    <source>
        <strain evidence="3">cv. 9930</strain>
    </source>
</reference>
<reference evidence="2 3" key="1">
    <citation type="journal article" date="2009" name="Nat. Genet.">
        <title>The genome of the cucumber, Cucumis sativus L.</title>
        <authorList>
            <person name="Huang S."/>
            <person name="Li R."/>
            <person name="Zhang Z."/>
            <person name="Li L."/>
            <person name="Gu X."/>
            <person name="Fan W."/>
            <person name="Lucas W.J."/>
            <person name="Wang X."/>
            <person name="Xie B."/>
            <person name="Ni P."/>
            <person name="Ren Y."/>
            <person name="Zhu H."/>
            <person name="Li J."/>
            <person name="Lin K."/>
            <person name="Jin W."/>
            <person name="Fei Z."/>
            <person name="Li G."/>
            <person name="Staub J."/>
            <person name="Kilian A."/>
            <person name="van der Vossen E.A."/>
            <person name="Wu Y."/>
            <person name="Guo J."/>
            <person name="He J."/>
            <person name="Jia Z."/>
            <person name="Ren Y."/>
            <person name="Tian G."/>
            <person name="Lu Y."/>
            <person name="Ruan J."/>
            <person name="Qian W."/>
            <person name="Wang M."/>
            <person name="Huang Q."/>
            <person name="Li B."/>
            <person name="Xuan Z."/>
            <person name="Cao J."/>
            <person name="Asan"/>
            <person name="Wu Z."/>
            <person name="Zhang J."/>
            <person name="Cai Q."/>
            <person name="Bai Y."/>
            <person name="Zhao B."/>
            <person name="Han Y."/>
            <person name="Li Y."/>
            <person name="Li X."/>
            <person name="Wang S."/>
            <person name="Shi Q."/>
            <person name="Liu S."/>
            <person name="Cho W.K."/>
            <person name="Kim J.Y."/>
            <person name="Xu Y."/>
            <person name="Heller-Uszynska K."/>
            <person name="Miao H."/>
            <person name="Cheng Z."/>
            <person name="Zhang S."/>
            <person name="Wu J."/>
            <person name="Yang Y."/>
            <person name="Kang H."/>
            <person name="Li M."/>
            <person name="Liang H."/>
            <person name="Ren X."/>
            <person name="Shi Z."/>
            <person name="Wen M."/>
            <person name="Jian M."/>
            <person name="Yang H."/>
            <person name="Zhang G."/>
            <person name="Yang Z."/>
            <person name="Chen R."/>
            <person name="Liu S."/>
            <person name="Li J."/>
            <person name="Ma L."/>
            <person name="Liu H."/>
            <person name="Zhou Y."/>
            <person name="Zhao J."/>
            <person name="Fang X."/>
            <person name="Li G."/>
            <person name="Fang L."/>
            <person name="Li Y."/>
            <person name="Liu D."/>
            <person name="Zheng H."/>
            <person name="Zhang Y."/>
            <person name="Qin N."/>
            <person name="Li Z."/>
            <person name="Yang G."/>
            <person name="Yang S."/>
            <person name="Bolund L."/>
            <person name="Kristiansen K."/>
            <person name="Zheng H."/>
            <person name="Li S."/>
            <person name="Zhang X."/>
            <person name="Yang H."/>
            <person name="Wang J."/>
            <person name="Sun R."/>
            <person name="Zhang B."/>
            <person name="Jiang S."/>
            <person name="Wang J."/>
            <person name="Du Y."/>
            <person name="Li S."/>
        </authorList>
    </citation>
    <scope>NUCLEOTIDE SEQUENCE [LARGE SCALE GENOMIC DNA]</scope>
    <source>
        <strain evidence="3">cv. 9930</strain>
    </source>
</reference>
<organism evidence="2 3">
    <name type="scientific">Cucumis sativus</name>
    <name type="common">Cucumber</name>
    <dbReference type="NCBI Taxonomy" id="3659"/>
    <lineage>
        <taxon>Eukaryota</taxon>
        <taxon>Viridiplantae</taxon>
        <taxon>Streptophyta</taxon>
        <taxon>Embryophyta</taxon>
        <taxon>Tracheophyta</taxon>
        <taxon>Spermatophyta</taxon>
        <taxon>Magnoliopsida</taxon>
        <taxon>eudicotyledons</taxon>
        <taxon>Gunneridae</taxon>
        <taxon>Pentapetalae</taxon>
        <taxon>rosids</taxon>
        <taxon>fabids</taxon>
        <taxon>Cucurbitales</taxon>
        <taxon>Cucurbitaceae</taxon>
        <taxon>Benincaseae</taxon>
        <taxon>Cucumis</taxon>
    </lineage>
</organism>
<protein>
    <submittedName>
        <fullName evidence="2">Uncharacterized protein</fullName>
    </submittedName>
</protein>
<reference evidence="2 3" key="3">
    <citation type="journal article" date="2010" name="BMC Genomics">
        <title>Transcriptome sequencing and comparative analysis of cucumber flowers with different sex types.</title>
        <authorList>
            <person name="Guo S."/>
            <person name="Zheng Y."/>
            <person name="Joung J.G."/>
            <person name="Liu S."/>
            <person name="Zhang Z."/>
            <person name="Crasta O.R."/>
            <person name="Sobral B.W."/>
            <person name="Xu Y."/>
            <person name="Huang S."/>
            <person name="Fei Z."/>
        </authorList>
    </citation>
    <scope>NUCLEOTIDE SEQUENCE [LARGE SCALE GENOMIC DNA]</scope>
    <source>
        <strain evidence="3">cv. 9930</strain>
    </source>
</reference>
<accession>A0A0A0L338</accession>
<proteinExistence type="predicted"/>
<sequence>MNKLYGTKPIATPNSSQYITERERERERREKMGSEAKLRRDYEVPKLPLLAITAMESPDRSGMLTPPMYSSVSVPFRWEEEPGKPRFCFNSLNIPTQTQTQTYSLELPPRLLLMDPKISKLSPPIPSQKGFFQFHKHCCSSFRFDKTQLGAMVLRKRGVLIEKEWFCWLGKLSFRSKGEVGSDYGAVFPSSLDKEKSSSRMKVAVNQKGGSFSSCFVQAKTEFWELQGNIGEGFKQINIPWKSKRA</sequence>
<dbReference type="Gramene" id="KGN56415">
    <property type="protein sequence ID" value="KGN56415"/>
    <property type="gene ID" value="Csa_3G119480"/>
</dbReference>